<organism evidence="2 3">
    <name type="scientific">Portunus trituberculatus</name>
    <name type="common">Swimming crab</name>
    <name type="synonym">Neptunus trituberculatus</name>
    <dbReference type="NCBI Taxonomy" id="210409"/>
    <lineage>
        <taxon>Eukaryota</taxon>
        <taxon>Metazoa</taxon>
        <taxon>Ecdysozoa</taxon>
        <taxon>Arthropoda</taxon>
        <taxon>Crustacea</taxon>
        <taxon>Multicrustacea</taxon>
        <taxon>Malacostraca</taxon>
        <taxon>Eumalacostraca</taxon>
        <taxon>Eucarida</taxon>
        <taxon>Decapoda</taxon>
        <taxon>Pleocyemata</taxon>
        <taxon>Brachyura</taxon>
        <taxon>Eubrachyura</taxon>
        <taxon>Portunoidea</taxon>
        <taxon>Portunidae</taxon>
        <taxon>Portuninae</taxon>
        <taxon>Portunus</taxon>
    </lineage>
</organism>
<dbReference type="Proteomes" id="UP000324222">
    <property type="component" value="Unassembled WGS sequence"/>
</dbReference>
<keyword evidence="3" id="KW-1185">Reference proteome</keyword>
<evidence type="ECO:0000313" key="3">
    <source>
        <dbReference type="Proteomes" id="UP000324222"/>
    </source>
</evidence>
<comment type="caution">
    <text evidence="2">The sequence shown here is derived from an EMBL/GenBank/DDBJ whole genome shotgun (WGS) entry which is preliminary data.</text>
</comment>
<dbReference type="EMBL" id="VSRR010027152">
    <property type="protein sequence ID" value="MPC68031.1"/>
    <property type="molecule type" value="Genomic_DNA"/>
</dbReference>
<evidence type="ECO:0000313" key="2">
    <source>
        <dbReference type="EMBL" id="MPC68031.1"/>
    </source>
</evidence>
<feature type="region of interest" description="Disordered" evidence="1">
    <location>
        <begin position="48"/>
        <end position="70"/>
    </location>
</feature>
<proteinExistence type="predicted"/>
<name>A0A5B7H5W2_PORTR</name>
<gene>
    <name evidence="2" type="ORF">E2C01_062221</name>
</gene>
<evidence type="ECO:0000256" key="1">
    <source>
        <dbReference type="SAM" id="MobiDB-lite"/>
    </source>
</evidence>
<feature type="compositionally biased region" description="Polar residues" evidence="1">
    <location>
        <begin position="59"/>
        <end position="70"/>
    </location>
</feature>
<accession>A0A5B7H5W2</accession>
<reference evidence="2 3" key="1">
    <citation type="submission" date="2019-05" db="EMBL/GenBank/DDBJ databases">
        <title>Another draft genome of Portunus trituberculatus and its Hox gene families provides insights of decapod evolution.</title>
        <authorList>
            <person name="Jeong J.-H."/>
            <person name="Song I."/>
            <person name="Kim S."/>
            <person name="Choi T."/>
            <person name="Kim D."/>
            <person name="Ryu S."/>
            <person name="Kim W."/>
        </authorList>
    </citation>
    <scope>NUCLEOTIDE SEQUENCE [LARGE SCALE GENOMIC DNA]</scope>
    <source>
        <tissue evidence="2">Muscle</tissue>
    </source>
</reference>
<sequence length="70" mass="7893">MEVDERDFCATYDPVANYWTAAWKWAENKEPNNLTCVPQRWLRPSAARPAAEHPVCPAGSSSKVTNTDKI</sequence>
<dbReference type="AlphaFoldDB" id="A0A5B7H5W2"/>
<protein>
    <submittedName>
        <fullName evidence="2">Uncharacterized protein</fullName>
    </submittedName>
</protein>